<dbReference type="InterPro" id="IPR051726">
    <property type="entry name" value="Chitin_Synth_Reg"/>
</dbReference>
<dbReference type="InParanoid" id="A0A286UHH3"/>
<organism evidence="3 4">
    <name type="scientific">Pyrrhoderma noxium</name>
    <dbReference type="NCBI Taxonomy" id="2282107"/>
    <lineage>
        <taxon>Eukaryota</taxon>
        <taxon>Fungi</taxon>
        <taxon>Dikarya</taxon>
        <taxon>Basidiomycota</taxon>
        <taxon>Agaricomycotina</taxon>
        <taxon>Agaricomycetes</taxon>
        <taxon>Hymenochaetales</taxon>
        <taxon>Hymenochaetaceae</taxon>
        <taxon>Pyrrhoderma</taxon>
    </lineage>
</organism>
<dbReference type="Proteomes" id="UP000217199">
    <property type="component" value="Unassembled WGS sequence"/>
</dbReference>
<keyword evidence="2" id="KW-0732">Signal</keyword>
<evidence type="ECO:0000256" key="1">
    <source>
        <dbReference type="ARBA" id="ARBA00022737"/>
    </source>
</evidence>
<evidence type="ECO:0000256" key="2">
    <source>
        <dbReference type="SAM" id="SignalP"/>
    </source>
</evidence>
<comment type="caution">
    <text evidence="3">The sequence shown here is derived from an EMBL/GenBank/DDBJ whole genome shotgun (WGS) entry which is preliminary data.</text>
</comment>
<feature type="chain" id="PRO_5013783320" evidence="2">
    <location>
        <begin position="25"/>
        <end position="105"/>
    </location>
</feature>
<evidence type="ECO:0000313" key="3">
    <source>
        <dbReference type="EMBL" id="PAV19051.1"/>
    </source>
</evidence>
<dbReference type="STRING" id="2282107.A0A286UHH3"/>
<accession>A0A286UHH3</accession>
<evidence type="ECO:0000313" key="4">
    <source>
        <dbReference type="Proteomes" id="UP000217199"/>
    </source>
</evidence>
<keyword evidence="4" id="KW-1185">Reference proteome</keyword>
<dbReference type="AlphaFoldDB" id="A0A286UHH3"/>
<feature type="signal peptide" evidence="2">
    <location>
        <begin position="1"/>
        <end position="24"/>
    </location>
</feature>
<gene>
    <name evidence="3" type="ORF">PNOK_0589500</name>
</gene>
<dbReference type="PANTHER" id="PTHR46430">
    <property type="entry name" value="PROTEIN SKT5-RELATED"/>
    <property type="match status" value="1"/>
</dbReference>
<reference evidence="3 4" key="1">
    <citation type="journal article" date="2017" name="Mol. Ecol.">
        <title>Comparative and population genomic landscape of Phellinus noxius: A hypervariable fungus causing root rot in trees.</title>
        <authorList>
            <person name="Chung C.L."/>
            <person name="Lee T.J."/>
            <person name="Akiba M."/>
            <person name="Lee H.H."/>
            <person name="Kuo T.H."/>
            <person name="Liu D."/>
            <person name="Ke H.M."/>
            <person name="Yokoi T."/>
            <person name="Roa M.B."/>
            <person name="Lu M.J."/>
            <person name="Chang Y.Y."/>
            <person name="Ann P.J."/>
            <person name="Tsai J.N."/>
            <person name="Chen C.Y."/>
            <person name="Tzean S.S."/>
            <person name="Ota Y."/>
            <person name="Hattori T."/>
            <person name="Sahashi N."/>
            <person name="Liou R.F."/>
            <person name="Kikuchi T."/>
            <person name="Tsai I.J."/>
        </authorList>
    </citation>
    <scope>NUCLEOTIDE SEQUENCE [LARGE SCALE GENOMIC DNA]</scope>
    <source>
        <strain evidence="3 4">FFPRI411160</strain>
    </source>
</reference>
<keyword evidence="1" id="KW-0677">Repeat</keyword>
<name>A0A286UHH3_9AGAM</name>
<dbReference type="PANTHER" id="PTHR46430:SF2">
    <property type="entry name" value="CHITIN SYNTHASE REGULATORY FACTOR 4"/>
    <property type="match status" value="1"/>
</dbReference>
<protein>
    <submittedName>
        <fullName evidence="3">HCP</fullName>
    </submittedName>
</protein>
<proteinExistence type="predicted"/>
<sequence>MLFRSLSIALPLFTSLAPGSPAQGQTLSPPLAEVLYIRAQSAVSDAFPQHISQYLAEVDVALSKWFLCGSEGSEGGSAKDETLTCTFAEKAAKKGLAAVEFAMGY</sequence>
<dbReference type="OrthoDB" id="272077at2759"/>
<dbReference type="EMBL" id="NBII01000005">
    <property type="protein sequence ID" value="PAV19051.1"/>
    <property type="molecule type" value="Genomic_DNA"/>
</dbReference>